<organism evidence="1 2">
    <name type="scientific">Mya arenaria</name>
    <name type="common">Soft-shell clam</name>
    <dbReference type="NCBI Taxonomy" id="6604"/>
    <lineage>
        <taxon>Eukaryota</taxon>
        <taxon>Metazoa</taxon>
        <taxon>Spiralia</taxon>
        <taxon>Lophotrochozoa</taxon>
        <taxon>Mollusca</taxon>
        <taxon>Bivalvia</taxon>
        <taxon>Autobranchia</taxon>
        <taxon>Heteroconchia</taxon>
        <taxon>Euheterodonta</taxon>
        <taxon>Imparidentia</taxon>
        <taxon>Neoheterodontei</taxon>
        <taxon>Myida</taxon>
        <taxon>Myoidea</taxon>
        <taxon>Myidae</taxon>
        <taxon>Mya</taxon>
    </lineage>
</organism>
<reference evidence="1" key="1">
    <citation type="submission" date="2022-11" db="EMBL/GenBank/DDBJ databases">
        <title>Centuries of genome instability and evolution in soft-shell clam transmissible cancer (bioRxiv).</title>
        <authorList>
            <person name="Hart S.F.M."/>
            <person name="Yonemitsu M.A."/>
            <person name="Giersch R.M."/>
            <person name="Beal B.F."/>
            <person name="Arriagada G."/>
            <person name="Davis B.W."/>
            <person name="Ostrander E.A."/>
            <person name="Goff S.P."/>
            <person name="Metzger M.J."/>
        </authorList>
    </citation>
    <scope>NUCLEOTIDE SEQUENCE</scope>
    <source>
        <strain evidence="1">MELC-2E11</strain>
        <tissue evidence="1">Siphon/mantle</tissue>
    </source>
</reference>
<dbReference type="Gene3D" id="1.20.90.10">
    <property type="entry name" value="Phospholipase A2 domain"/>
    <property type="match status" value="1"/>
</dbReference>
<dbReference type="InterPro" id="IPR036444">
    <property type="entry name" value="PLipase_A2_dom_sf"/>
</dbReference>
<proteinExistence type="predicted"/>
<sequence>MASMIGKIYFNSLGSKCFRLTKFDVCMEYTLPGRCKRYQMTATLINQASYLQNDRRVEAASITASI</sequence>
<evidence type="ECO:0000313" key="2">
    <source>
        <dbReference type="Proteomes" id="UP001164746"/>
    </source>
</evidence>
<accession>A0ABY7DUV8</accession>
<gene>
    <name evidence="1" type="ORF">MAR_008063</name>
</gene>
<evidence type="ECO:0000313" key="1">
    <source>
        <dbReference type="EMBL" id="WAR01505.1"/>
    </source>
</evidence>
<dbReference type="EMBL" id="CP111015">
    <property type="protein sequence ID" value="WAR01505.1"/>
    <property type="molecule type" value="Genomic_DNA"/>
</dbReference>
<protein>
    <submittedName>
        <fullName evidence="1">Uncharacterized protein</fullName>
    </submittedName>
</protein>
<dbReference type="Proteomes" id="UP001164746">
    <property type="component" value="Chromosome 4"/>
</dbReference>
<keyword evidence="2" id="KW-1185">Reference proteome</keyword>
<name>A0ABY7DUV8_MYAAR</name>